<dbReference type="SUPFAM" id="SSF46955">
    <property type="entry name" value="Putative DNA-binding domain"/>
    <property type="match status" value="1"/>
</dbReference>
<dbReference type="EMBL" id="AP026867">
    <property type="protein sequence ID" value="BDS10890.1"/>
    <property type="molecule type" value="Genomic_DNA"/>
</dbReference>
<gene>
    <name evidence="1" type="ORF">AsAng_0013130</name>
    <name evidence="2" type="ORF">AsAng_0016000</name>
</gene>
<evidence type="ECO:0000313" key="1">
    <source>
        <dbReference type="EMBL" id="BDS10605.1"/>
    </source>
</evidence>
<evidence type="ECO:0008006" key="4">
    <source>
        <dbReference type="Google" id="ProtNLM"/>
    </source>
</evidence>
<dbReference type="InterPro" id="IPR009061">
    <property type="entry name" value="DNA-bd_dom_put_sf"/>
</dbReference>
<reference evidence="1" key="1">
    <citation type="submission" date="2022-09" db="EMBL/GenBank/DDBJ databases">
        <title>Aureispira anguillicida sp. nov., isolated from Leptocephalus of Japanese eel Anguilla japonica.</title>
        <authorList>
            <person name="Yuasa K."/>
            <person name="Mekata T."/>
            <person name="Ikunari K."/>
        </authorList>
    </citation>
    <scope>NUCLEOTIDE SEQUENCE</scope>
    <source>
        <strain evidence="1">EL160426</strain>
    </source>
</reference>
<evidence type="ECO:0000313" key="3">
    <source>
        <dbReference type="Proteomes" id="UP001060919"/>
    </source>
</evidence>
<accession>A0A915YCL6</accession>
<evidence type="ECO:0000313" key="2">
    <source>
        <dbReference type="EMBL" id="BDS10890.1"/>
    </source>
</evidence>
<dbReference type="AlphaFoldDB" id="A0A915YCL6"/>
<dbReference type="KEGG" id="aup:AsAng_0013130"/>
<organism evidence="1 3">
    <name type="scientific">Aureispira anguillae</name>
    <dbReference type="NCBI Taxonomy" id="2864201"/>
    <lineage>
        <taxon>Bacteria</taxon>
        <taxon>Pseudomonadati</taxon>
        <taxon>Bacteroidota</taxon>
        <taxon>Saprospiria</taxon>
        <taxon>Saprospirales</taxon>
        <taxon>Saprospiraceae</taxon>
        <taxon>Aureispira</taxon>
    </lineage>
</organism>
<dbReference type="Proteomes" id="UP001060919">
    <property type="component" value="Chromosome"/>
</dbReference>
<dbReference type="KEGG" id="aup:AsAng_0016000"/>
<name>A0A915YCL6_9BACT</name>
<proteinExistence type="predicted"/>
<keyword evidence="3" id="KW-1185">Reference proteome</keyword>
<protein>
    <recommendedName>
        <fullName evidence="4">Helix-turn-helix domain-containing protein</fullName>
    </recommendedName>
</protein>
<dbReference type="EMBL" id="AP026867">
    <property type="protein sequence ID" value="BDS10605.1"/>
    <property type="molecule type" value="Genomic_DNA"/>
</dbReference>
<dbReference type="RefSeq" id="WP_264791894.1">
    <property type="nucleotide sequence ID" value="NZ_AP026867.1"/>
</dbReference>
<sequence length="98" mass="11551">MNEVEELKAELRKEIEEYRAAKKVFYKLIACIKILSKIKITSQEAAILLGVKSRTIRKYNQDRKLLGQKYTKTGKIFFRLEQVMAYRDDNLKDADSFD</sequence>